<dbReference type="InterPro" id="IPR024937">
    <property type="entry name" value="Domain_X"/>
</dbReference>
<dbReference type="Pfam" id="PF01348">
    <property type="entry name" value="Intron_maturas2"/>
    <property type="match status" value="1"/>
</dbReference>
<dbReference type="InterPro" id="IPR000477">
    <property type="entry name" value="RT_dom"/>
</dbReference>
<dbReference type="PANTHER" id="PTHR34047:SF8">
    <property type="entry name" value="PROTEIN YKFC"/>
    <property type="match status" value="1"/>
</dbReference>
<dbReference type="EMBL" id="JADGJW010000343">
    <property type="protein sequence ID" value="KAJ3219327.1"/>
    <property type="molecule type" value="Genomic_DNA"/>
</dbReference>
<proteinExistence type="predicted"/>
<dbReference type="CDD" id="cd00085">
    <property type="entry name" value="HNHc"/>
    <property type="match status" value="1"/>
</dbReference>
<gene>
    <name evidence="2" type="ORF">HK099_004739</name>
</gene>
<comment type="caution">
    <text evidence="2">The sequence shown here is derived from an EMBL/GenBank/DDBJ whole genome shotgun (WGS) entry which is preliminary data.</text>
</comment>
<accession>A0AAD5U092</accession>
<name>A0AAD5U092_9FUNG</name>
<sequence>MTIIKTIQSLKDHSFTFKPSRREFVPKPNGKMRPLGIPSPRDKIVQQVMVMILEALYEPIFTNNSHGFRTGRGTHTALKEINTWKSINWFIEGDIKSYFDTIDHHKLISLIEMRVKDQEFIDLIWKAIRAGYVEVKKSNKTDALVGTPQGSVGINGSAQLSEKLKEEIKIFLKDELKLTMSIEKITKSQDKCLFLGLNIYVPFSRNQNQKTIYKQYSNRIVKSRIAANNINLMIPIQMIIEKLENQSICRIEDYNKGLIIPTGKAAWISLPITEIIIRYNYTSIHTILAAVFKKYGNPIKVKTEDGKKTISLKIKKSFAYPSRFNINQKDPFDIMYYQLRSISNIDKTCTVCGATDNIEMHHIKSLKAQIKGFKDIDKAMKRKQIAVCRSCHAKFS</sequence>
<protein>
    <recommendedName>
        <fullName evidence="1">Reverse transcriptase domain-containing protein</fullName>
    </recommendedName>
</protein>
<dbReference type="GO" id="GO:0006397">
    <property type="term" value="P:mRNA processing"/>
    <property type="evidence" value="ECO:0007669"/>
    <property type="project" value="InterPro"/>
</dbReference>
<dbReference type="InterPro" id="IPR051083">
    <property type="entry name" value="GrpII_Intron_Splice-Mob/Def"/>
</dbReference>
<dbReference type="Proteomes" id="UP001211065">
    <property type="component" value="Unassembled WGS sequence"/>
</dbReference>
<evidence type="ECO:0000313" key="3">
    <source>
        <dbReference type="Proteomes" id="UP001211065"/>
    </source>
</evidence>
<dbReference type="CDD" id="cd01651">
    <property type="entry name" value="RT_G2_intron"/>
    <property type="match status" value="1"/>
</dbReference>
<dbReference type="InterPro" id="IPR043502">
    <property type="entry name" value="DNA/RNA_pol_sf"/>
</dbReference>
<dbReference type="AlphaFoldDB" id="A0AAD5U092"/>
<evidence type="ECO:0000259" key="1">
    <source>
        <dbReference type="PROSITE" id="PS50878"/>
    </source>
</evidence>
<dbReference type="PROSITE" id="PS50878">
    <property type="entry name" value="RT_POL"/>
    <property type="match status" value="1"/>
</dbReference>
<keyword evidence="3" id="KW-1185">Reference proteome</keyword>
<evidence type="ECO:0000313" key="2">
    <source>
        <dbReference type="EMBL" id="KAJ3219327.1"/>
    </source>
</evidence>
<dbReference type="Pfam" id="PF21368">
    <property type="entry name" value="AI2M-like_HNH"/>
    <property type="match status" value="1"/>
</dbReference>
<dbReference type="GO" id="GO:0005739">
    <property type="term" value="C:mitochondrion"/>
    <property type="evidence" value="ECO:0007669"/>
    <property type="project" value="UniProtKB-ARBA"/>
</dbReference>
<dbReference type="InterPro" id="IPR003615">
    <property type="entry name" value="HNH_nuc"/>
</dbReference>
<organism evidence="2 3">
    <name type="scientific">Clydaea vesicula</name>
    <dbReference type="NCBI Taxonomy" id="447962"/>
    <lineage>
        <taxon>Eukaryota</taxon>
        <taxon>Fungi</taxon>
        <taxon>Fungi incertae sedis</taxon>
        <taxon>Chytridiomycota</taxon>
        <taxon>Chytridiomycota incertae sedis</taxon>
        <taxon>Chytridiomycetes</taxon>
        <taxon>Lobulomycetales</taxon>
        <taxon>Lobulomycetaceae</taxon>
        <taxon>Clydaea</taxon>
    </lineage>
</organism>
<dbReference type="Pfam" id="PF00078">
    <property type="entry name" value="RVT_1"/>
    <property type="match status" value="1"/>
</dbReference>
<dbReference type="SUPFAM" id="SSF56672">
    <property type="entry name" value="DNA/RNA polymerases"/>
    <property type="match status" value="1"/>
</dbReference>
<dbReference type="PANTHER" id="PTHR34047">
    <property type="entry name" value="NUCLEAR INTRON MATURASE 1, MITOCHONDRIAL-RELATED"/>
    <property type="match status" value="1"/>
</dbReference>
<reference evidence="2" key="1">
    <citation type="submission" date="2020-05" db="EMBL/GenBank/DDBJ databases">
        <title>Phylogenomic resolution of chytrid fungi.</title>
        <authorList>
            <person name="Stajich J.E."/>
            <person name="Amses K."/>
            <person name="Simmons R."/>
            <person name="Seto K."/>
            <person name="Myers J."/>
            <person name="Bonds A."/>
            <person name="Quandt C.A."/>
            <person name="Barry K."/>
            <person name="Liu P."/>
            <person name="Grigoriev I."/>
            <person name="Longcore J.E."/>
            <person name="James T.Y."/>
        </authorList>
    </citation>
    <scope>NUCLEOTIDE SEQUENCE</scope>
    <source>
        <strain evidence="2">JEL0476</strain>
    </source>
</reference>
<feature type="domain" description="Reverse transcriptase" evidence="1">
    <location>
        <begin position="6"/>
        <end position="272"/>
    </location>
</feature>
<dbReference type="InterPro" id="IPR049030">
    <property type="entry name" value="AI2M-like_HNH"/>
</dbReference>